<accession>A4SMF4</accession>
<dbReference type="EMBL" id="CP000644">
    <property type="protein sequence ID" value="ABO90089.1"/>
    <property type="molecule type" value="Genomic_DNA"/>
</dbReference>
<dbReference type="AlphaFoldDB" id="A4SMF4"/>
<dbReference type="HOGENOM" id="CLU_2128157_0_0_6"/>
<evidence type="ECO:0000313" key="4">
    <source>
        <dbReference type="Proteomes" id="UP000000225"/>
    </source>
</evidence>
<evidence type="ECO:0000313" key="3">
    <source>
        <dbReference type="EMBL" id="ABO90089.1"/>
    </source>
</evidence>
<evidence type="ECO:0000256" key="1">
    <source>
        <dbReference type="SAM" id="MobiDB-lite"/>
    </source>
</evidence>
<feature type="compositionally biased region" description="Basic and acidic residues" evidence="1">
    <location>
        <begin position="52"/>
        <end position="62"/>
    </location>
</feature>
<proteinExistence type="predicted"/>
<protein>
    <submittedName>
        <fullName evidence="2">Uncharacterized protein</fullName>
    </submittedName>
</protein>
<feature type="compositionally biased region" description="Basic and acidic residues" evidence="1">
    <location>
        <begin position="28"/>
        <end position="43"/>
    </location>
</feature>
<feature type="compositionally biased region" description="Basic residues" evidence="1">
    <location>
        <begin position="71"/>
        <end position="80"/>
    </location>
</feature>
<gene>
    <name evidence="2" type="ordered locus">ASA_2006</name>
    <name evidence="3" type="ordered locus">ASA_2020</name>
</gene>
<feature type="region of interest" description="Disordered" evidence="1">
    <location>
        <begin position="1"/>
        <end position="86"/>
    </location>
</feature>
<dbReference type="KEGG" id="asa:ASA_2006"/>
<dbReference type="KEGG" id="asa:ASA_2020"/>
<dbReference type="Proteomes" id="UP000000225">
    <property type="component" value="Chromosome"/>
</dbReference>
<dbReference type="EMBL" id="CP000644">
    <property type="protein sequence ID" value="ABO90076.1"/>
    <property type="molecule type" value="Genomic_DNA"/>
</dbReference>
<evidence type="ECO:0000313" key="2">
    <source>
        <dbReference type="EMBL" id="ABO90076.1"/>
    </source>
</evidence>
<reference evidence="4" key="2">
    <citation type="journal article" date="2008" name="BMC Genomics">
        <title>The genome of Aeromonas salmonicida subsp. salmonicida A449: insights into the evolution of a fish pathogen.</title>
        <authorList>
            <person name="Reith M.E."/>
            <person name="Singh R.K."/>
            <person name="Curtis B."/>
            <person name="Boyd J.M."/>
            <person name="Bouevitch A."/>
            <person name="Kimball J."/>
            <person name="Munholland J."/>
            <person name="Murphy C."/>
            <person name="Sarty D."/>
            <person name="Williams J."/>
            <person name="Nash J.H."/>
            <person name="Johnson S.C."/>
            <person name="Brown L.L."/>
        </authorList>
    </citation>
    <scope>NUCLEOTIDE SEQUENCE [LARGE SCALE GENOMIC DNA]</scope>
    <source>
        <strain evidence="4">A449</strain>
    </source>
</reference>
<sequence length="113" mass="12654">MQPQTQNHRWLLGLRLQARPLSPQPANDHSHAEAQCRHSDNASRHSSIVGRPRSDSRCDGGRHITISGISRRGKQGHNSHSRNGGFFHTGSKQFIDFFHDKAPIINGGLIFEQ</sequence>
<reference evidence="2" key="1">
    <citation type="submission" date="2007-03" db="EMBL/GenBank/DDBJ databases">
        <title>The genome sequence of Aeromonas salmonicida subsp. salmonicida A449.</title>
        <authorList>
            <person name="Reith M.E."/>
            <person name="Singh R.K."/>
            <person name="Curtis B."/>
            <person name="Boyd J."/>
            <person name="Bouevitch A."/>
            <person name="Kimball J."/>
            <person name="Munholland J."/>
            <person name="Murphy C."/>
            <person name="Sarty D."/>
            <person name="Williams J."/>
            <person name="Nash J."/>
            <person name="Johnson S."/>
            <person name="Brown L."/>
        </authorList>
    </citation>
    <scope>NUCLEOTIDE SEQUENCE</scope>
    <source>
        <strain evidence="2">A449</strain>
    </source>
</reference>
<name>A4SMF4_AERS4</name>
<organism evidence="2 4">
    <name type="scientific">Aeromonas salmonicida (strain A449)</name>
    <dbReference type="NCBI Taxonomy" id="382245"/>
    <lineage>
        <taxon>Bacteria</taxon>
        <taxon>Pseudomonadati</taxon>
        <taxon>Pseudomonadota</taxon>
        <taxon>Gammaproteobacteria</taxon>
        <taxon>Aeromonadales</taxon>
        <taxon>Aeromonadaceae</taxon>
        <taxon>Aeromonas</taxon>
    </lineage>
</organism>